<dbReference type="GO" id="GO:0000160">
    <property type="term" value="P:phosphorelay signal transduction system"/>
    <property type="evidence" value="ECO:0007669"/>
    <property type="project" value="InterPro"/>
</dbReference>
<dbReference type="CDD" id="cd00383">
    <property type="entry name" value="trans_reg_C"/>
    <property type="match status" value="1"/>
</dbReference>
<proteinExistence type="predicted"/>
<dbReference type="PROSITE" id="PS51755">
    <property type="entry name" value="OMPR_PHOB"/>
    <property type="match status" value="1"/>
</dbReference>
<dbReference type="STRING" id="604088.SAMN04488060_0057"/>
<protein>
    <submittedName>
        <fullName evidence="4">DNA-binding response regulator, OmpR family, contains REC and winged-helix (WHTH) domain</fullName>
    </submittedName>
</protein>
<feature type="domain" description="OmpR/PhoB-type" evidence="3">
    <location>
        <begin position="111"/>
        <end position="210"/>
    </location>
</feature>
<keyword evidence="5" id="KW-1185">Reference proteome</keyword>
<organism evidence="4 5">
    <name type="scientific">Qipengyuania nanhaisediminis</name>
    <dbReference type="NCBI Taxonomy" id="604088"/>
    <lineage>
        <taxon>Bacteria</taxon>
        <taxon>Pseudomonadati</taxon>
        <taxon>Pseudomonadota</taxon>
        <taxon>Alphaproteobacteria</taxon>
        <taxon>Sphingomonadales</taxon>
        <taxon>Erythrobacteraceae</taxon>
        <taxon>Qipengyuania</taxon>
    </lineage>
</organism>
<sequence length="255" mass="28922">MSQPNFIWLSMSTSPPGRWDLRLLDWRMTPAFRADDTIAGQPLLIDWRIGGRCPDWKFVADRKCAVIVGADDADTRASLLEQGFADALSSQVAMVELGARMLKLEGLGEMIPQHRIIGAVRLDLFYRDAYVDGRWIGLHPREFALMWRLAADPGQRVDKPALLKDVWRLRHEPETNSLEVHVSRLRAKLAVSGLGWLVQTHPDGGYFICTEARSTFPAFARERRSMLDTAPTMSQGRRSSQPDLVECHVQRTRND</sequence>
<dbReference type="SMART" id="SM00862">
    <property type="entry name" value="Trans_reg_C"/>
    <property type="match status" value="1"/>
</dbReference>
<feature type="DNA-binding region" description="OmpR/PhoB-type" evidence="2">
    <location>
        <begin position="111"/>
        <end position="210"/>
    </location>
</feature>
<keyword evidence="1 2" id="KW-0238">DNA-binding</keyword>
<dbReference type="EMBL" id="FOWZ01000001">
    <property type="protein sequence ID" value="SFO82194.1"/>
    <property type="molecule type" value="Genomic_DNA"/>
</dbReference>
<evidence type="ECO:0000259" key="3">
    <source>
        <dbReference type="PROSITE" id="PS51755"/>
    </source>
</evidence>
<name>A0A1I5KAW3_9SPHN</name>
<evidence type="ECO:0000256" key="2">
    <source>
        <dbReference type="PROSITE-ProRule" id="PRU01091"/>
    </source>
</evidence>
<dbReference type="AlphaFoldDB" id="A0A1I5KAW3"/>
<dbReference type="SUPFAM" id="SSF46894">
    <property type="entry name" value="C-terminal effector domain of the bipartite response regulators"/>
    <property type="match status" value="1"/>
</dbReference>
<dbReference type="Proteomes" id="UP000199331">
    <property type="component" value="Unassembled WGS sequence"/>
</dbReference>
<dbReference type="InterPro" id="IPR016032">
    <property type="entry name" value="Sig_transdc_resp-reg_C-effctor"/>
</dbReference>
<dbReference type="Gene3D" id="1.10.10.10">
    <property type="entry name" value="Winged helix-like DNA-binding domain superfamily/Winged helix DNA-binding domain"/>
    <property type="match status" value="1"/>
</dbReference>
<dbReference type="InterPro" id="IPR001867">
    <property type="entry name" value="OmpR/PhoB-type_DNA-bd"/>
</dbReference>
<dbReference type="GO" id="GO:0003677">
    <property type="term" value="F:DNA binding"/>
    <property type="evidence" value="ECO:0007669"/>
    <property type="project" value="UniProtKB-UniRule"/>
</dbReference>
<dbReference type="Pfam" id="PF00486">
    <property type="entry name" value="Trans_reg_C"/>
    <property type="match status" value="1"/>
</dbReference>
<dbReference type="GO" id="GO:0006355">
    <property type="term" value="P:regulation of DNA-templated transcription"/>
    <property type="evidence" value="ECO:0007669"/>
    <property type="project" value="InterPro"/>
</dbReference>
<evidence type="ECO:0000313" key="5">
    <source>
        <dbReference type="Proteomes" id="UP000199331"/>
    </source>
</evidence>
<evidence type="ECO:0000256" key="1">
    <source>
        <dbReference type="ARBA" id="ARBA00023125"/>
    </source>
</evidence>
<evidence type="ECO:0000313" key="4">
    <source>
        <dbReference type="EMBL" id="SFO82194.1"/>
    </source>
</evidence>
<gene>
    <name evidence="4" type="ORF">SAMN04488060_0057</name>
</gene>
<dbReference type="RefSeq" id="WP_245755707.1">
    <property type="nucleotide sequence ID" value="NZ_FOWZ01000001.1"/>
</dbReference>
<dbReference type="InterPro" id="IPR036388">
    <property type="entry name" value="WH-like_DNA-bd_sf"/>
</dbReference>
<accession>A0A1I5KAW3</accession>
<reference evidence="5" key="1">
    <citation type="submission" date="2016-10" db="EMBL/GenBank/DDBJ databases">
        <authorList>
            <person name="Varghese N."/>
            <person name="Submissions S."/>
        </authorList>
    </citation>
    <scope>NUCLEOTIDE SEQUENCE [LARGE SCALE GENOMIC DNA]</scope>
    <source>
        <strain evidence="5">CGMCC 1.7715</strain>
    </source>
</reference>